<keyword evidence="3" id="KW-1185">Reference proteome</keyword>
<feature type="transmembrane region" description="Helical" evidence="1">
    <location>
        <begin position="169"/>
        <end position="188"/>
    </location>
</feature>
<dbReference type="GO" id="GO:0045881">
    <property type="term" value="P:positive regulation of sporulation resulting in formation of a cellular spore"/>
    <property type="evidence" value="ECO:0007669"/>
    <property type="project" value="InterPro"/>
</dbReference>
<feature type="transmembrane region" description="Helical" evidence="1">
    <location>
        <begin position="85"/>
        <end position="107"/>
    </location>
</feature>
<dbReference type="SMART" id="SM01251">
    <property type="entry name" value="KbaA"/>
    <property type="match status" value="1"/>
</dbReference>
<keyword evidence="1" id="KW-0812">Transmembrane</keyword>
<keyword evidence="1" id="KW-1133">Transmembrane helix</keyword>
<evidence type="ECO:0000313" key="3">
    <source>
        <dbReference type="Proteomes" id="UP000572212"/>
    </source>
</evidence>
<dbReference type="InterPro" id="IPR024164">
    <property type="entry name" value="KinB-signalling_activ"/>
</dbReference>
<organism evidence="2 3">
    <name type="scientific">Gracilibacillus halotolerans</name>
    <dbReference type="NCBI Taxonomy" id="74386"/>
    <lineage>
        <taxon>Bacteria</taxon>
        <taxon>Bacillati</taxon>
        <taxon>Bacillota</taxon>
        <taxon>Bacilli</taxon>
        <taxon>Bacillales</taxon>
        <taxon>Bacillaceae</taxon>
        <taxon>Gracilibacillus</taxon>
    </lineage>
</organism>
<proteinExistence type="predicted"/>
<dbReference type="PIRSF" id="PIRSF029886">
    <property type="entry name" value="KBAA"/>
    <property type="match status" value="1"/>
</dbReference>
<dbReference type="EMBL" id="JACHON010000006">
    <property type="protein sequence ID" value="MBB6512992.1"/>
    <property type="molecule type" value="Genomic_DNA"/>
</dbReference>
<dbReference type="AlphaFoldDB" id="A0A841RM38"/>
<feature type="transmembrane region" description="Helical" evidence="1">
    <location>
        <begin position="113"/>
        <end position="131"/>
    </location>
</feature>
<dbReference type="RefSeq" id="WP_184247306.1">
    <property type="nucleotide sequence ID" value="NZ_BAAACU010000042.1"/>
</dbReference>
<name>A0A841RM38_9BACI</name>
<keyword evidence="1" id="KW-0472">Membrane</keyword>
<accession>A0A841RM38</accession>
<feature type="transmembrane region" description="Helical" evidence="1">
    <location>
        <begin position="49"/>
        <end position="73"/>
    </location>
</feature>
<reference evidence="2 3" key="1">
    <citation type="submission" date="2020-08" db="EMBL/GenBank/DDBJ databases">
        <title>Genomic Encyclopedia of Type Strains, Phase IV (KMG-IV): sequencing the most valuable type-strain genomes for metagenomic binning, comparative biology and taxonomic classification.</title>
        <authorList>
            <person name="Goeker M."/>
        </authorList>
    </citation>
    <scope>NUCLEOTIDE SEQUENCE [LARGE SCALE GENOMIC DNA]</scope>
    <source>
        <strain evidence="2 3">DSM 11805</strain>
    </source>
</reference>
<comment type="caution">
    <text evidence="2">The sequence shown here is derived from an EMBL/GenBank/DDBJ whole genome shotgun (WGS) entry which is preliminary data.</text>
</comment>
<gene>
    <name evidence="2" type="ORF">GGQ92_001781</name>
</gene>
<sequence length="197" mass="22774">MKSRNVVRLFFSTLLLGGLSTLVTSFFVKSDVYLEFMKPFDWFEVLGLFLFFIGLGLVFSIISQMGFFAYLTVNQLGLSFFRTFWPWLQVAVVVVVLFDLVYFRYSIVENSSVMPYVFASIFLLIYSLIIARIKANQTNKKAFIPALFFMVVVTFIEWVPGLRTSGGDYAWLMIVPLLLCNTYQLLILHRLTEKKQA</sequence>
<feature type="transmembrane region" description="Helical" evidence="1">
    <location>
        <begin position="143"/>
        <end position="163"/>
    </location>
</feature>
<dbReference type="Proteomes" id="UP000572212">
    <property type="component" value="Unassembled WGS sequence"/>
</dbReference>
<evidence type="ECO:0000313" key="2">
    <source>
        <dbReference type="EMBL" id="MBB6512992.1"/>
    </source>
</evidence>
<dbReference type="Pfam" id="PF14089">
    <property type="entry name" value="KbaA"/>
    <property type="match status" value="1"/>
</dbReference>
<protein>
    <submittedName>
        <fullName evidence="2">KinB signaling pathway activation protein</fullName>
    </submittedName>
</protein>
<evidence type="ECO:0000256" key="1">
    <source>
        <dbReference type="SAM" id="Phobius"/>
    </source>
</evidence>